<dbReference type="Proteomes" id="UP001221757">
    <property type="component" value="Unassembled WGS sequence"/>
</dbReference>
<organism evidence="1 2">
    <name type="scientific">Mycena rosella</name>
    <name type="common">Pink bonnet</name>
    <name type="synonym">Agaricus rosellus</name>
    <dbReference type="NCBI Taxonomy" id="1033263"/>
    <lineage>
        <taxon>Eukaryota</taxon>
        <taxon>Fungi</taxon>
        <taxon>Dikarya</taxon>
        <taxon>Basidiomycota</taxon>
        <taxon>Agaricomycotina</taxon>
        <taxon>Agaricomycetes</taxon>
        <taxon>Agaricomycetidae</taxon>
        <taxon>Agaricales</taxon>
        <taxon>Marasmiineae</taxon>
        <taxon>Mycenaceae</taxon>
        <taxon>Mycena</taxon>
    </lineage>
</organism>
<proteinExistence type="predicted"/>
<dbReference type="AlphaFoldDB" id="A0AAD7GGN3"/>
<evidence type="ECO:0000313" key="2">
    <source>
        <dbReference type="Proteomes" id="UP001221757"/>
    </source>
</evidence>
<dbReference type="EMBL" id="JARKIE010000068">
    <property type="protein sequence ID" value="KAJ7689949.1"/>
    <property type="molecule type" value="Genomic_DNA"/>
</dbReference>
<accession>A0AAD7GGN3</accession>
<keyword evidence="2" id="KW-1185">Reference proteome</keyword>
<protein>
    <submittedName>
        <fullName evidence="1">Uncharacterized protein</fullName>
    </submittedName>
</protein>
<comment type="caution">
    <text evidence="1">The sequence shown here is derived from an EMBL/GenBank/DDBJ whole genome shotgun (WGS) entry which is preliminary data.</text>
</comment>
<evidence type="ECO:0000313" key="1">
    <source>
        <dbReference type="EMBL" id="KAJ7689949.1"/>
    </source>
</evidence>
<name>A0AAD7GGN3_MYCRO</name>
<reference evidence="1" key="1">
    <citation type="submission" date="2023-03" db="EMBL/GenBank/DDBJ databases">
        <title>Massive genome expansion in bonnet fungi (Mycena s.s.) driven by repeated elements and novel gene families across ecological guilds.</title>
        <authorList>
            <consortium name="Lawrence Berkeley National Laboratory"/>
            <person name="Harder C.B."/>
            <person name="Miyauchi S."/>
            <person name="Viragh M."/>
            <person name="Kuo A."/>
            <person name="Thoen E."/>
            <person name="Andreopoulos B."/>
            <person name="Lu D."/>
            <person name="Skrede I."/>
            <person name="Drula E."/>
            <person name="Henrissat B."/>
            <person name="Morin E."/>
            <person name="Kohler A."/>
            <person name="Barry K."/>
            <person name="LaButti K."/>
            <person name="Morin E."/>
            <person name="Salamov A."/>
            <person name="Lipzen A."/>
            <person name="Mereny Z."/>
            <person name="Hegedus B."/>
            <person name="Baldrian P."/>
            <person name="Stursova M."/>
            <person name="Weitz H."/>
            <person name="Taylor A."/>
            <person name="Grigoriev I.V."/>
            <person name="Nagy L.G."/>
            <person name="Martin F."/>
            <person name="Kauserud H."/>
        </authorList>
    </citation>
    <scope>NUCLEOTIDE SEQUENCE</scope>
    <source>
        <strain evidence="1">CBHHK067</strain>
    </source>
</reference>
<gene>
    <name evidence="1" type="ORF">B0H17DRAFT_1134665</name>
</gene>
<sequence>MAVCNGGSRVEGTNVFAAFSNVLCEIDCLNRLHHQHNILPLSNKDAIPLERRDRWSRSQQRVGNNQFCQQRGLPEILNLWRIKRPALDLTMELERDICLAYDRQLLNLASALQTQDRLFNFTCGQSILTTAMEFDVPIGCIFLGKVVLKIFDECQDGYNEIYELTVAGEVATMNIY</sequence>